<reference evidence="2" key="1">
    <citation type="submission" date="2023-03" db="EMBL/GenBank/DDBJ databases">
        <authorList>
            <person name="Julca I."/>
        </authorList>
    </citation>
    <scope>NUCLEOTIDE SEQUENCE</scope>
</reference>
<keyword evidence="3" id="KW-1185">Reference proteome</keyword>
<protein>
    <submittedName>
        <fullName evidence="2">OLC1v1019448C1</fullName>
    </submittedName>
</protein>
<dbReference type="PANTHER" id="PTHR45786:SF78">
    <property type="entry name" value="ATP-DEPENDENT DNA HELICASE"/>
    <property type="match status" value="1"/>
</dbReference>
<feature type="region of interest" description="Disordered" evidence="1">
    <location>
        <begin position="1"/>
        <end position="28"/>
    </location>
</feature>
<sequence>MPPKGSLFHKRKYGSFNDHQNQKNRNRKIRRTEKKLNIVDPLSIVASSPDILPDVANCKFCDAQRIYGEPPGFCCSSGKVKLEEIEMPLELVELYTGNSEDAKHFRDCVRSYNNMFAFTSLGVHSDKSLARRNRGIYTFRVQDQLYHFMDSLIPSTGEKPKNLQLYFYDTEHEVSNRISISSDKFRENVVKKLMHILRVNPYAIFFRNLNNVENLPEWKIALHANPTFNNNIFNKPYVSQVAGIWLESNENEQIIGQHIQVYPKNKKRDDKPQVIQQYFGCYDPLQYPLIFPDGHPGWHRSIKKINMVGEDMVTSRSCAGESIRHIENYTDVEDFIDDEMKGARKKKRDTVSCREYYCYNFQVRQHD</sequence>
<dbReference type="EMBL" id="OX459126">
    <property type="protein sequence ID" value="CAI9117956.1"/>
    <property type="molecule type" value="Genomic_DNA"/>
</dbReference>
<accession>A0AAV1EE40</accession>
<evidence type="ECO:0000313" key="2">
    <source>
        <dbReference type="EMBL" id="CAI9117956.1"/>
    </source>
</evidence>
<name>A0AAV1EE40_OLDCO</name>
<dbReference type="PANTHER" id="PTHR45786">
    <property type="entry name" value="DNA BINDING PROTEIN-LIKE"/>
    <property type="match status" value="1"/>
</dbReference>
<evidence type="ECO:0000256" key="1">
    <source>
        <dbReference type="SAM" id="MobiDB-lite"/>
    </source>
</evidence>
<evidence type="ECO:0000313" key="3">
    <source>
        <dbReference type="Proteomes" id="UP001161247"/>
    </source>
</evidence>
<dbReference type="Proteomes" id="UP001161247">
    <property type="component" value="Chromosome 9"/>
</dbReference>
<proteinExistence type="predicted"/>
<organism evidence="2 3">
    <name type="scientific">Oldenlandia corymbosa var. corymbosa</name>
    <dbReference type="NCBI Taxonomy" id="529605"/>
    <lineage>
        <taxon>Eukaryota</taxon>
        <taxon>Viridiplantae</taxon>
        <taxon>Streptophyta</taxon>
        <taxon>Embryophyta</taxon>
        <taxon>Tracheophyta</taxon>
        <taxon>Spermatophyta</taxon>
        <taxon>Magnoliopsida</taxon>
        <taxon>eudicotyledons</taxon>
        <taxon>Gunneridae</taxon>
        <taxon>Pentapetalae</taxon>
        <taxon>asterids</taxon>
        <taxon>lamiids</taxon>
        <taxon>Gentianales</taxon>
        <taxon>Rubiaceae</taxon>
        <taxon>Rubioideae</taxon>
        <taxon>Spermacoceae</taxon>
        <taxon>Hedyotis-Oldenlandia complex</taxon>
        <taxon>Oldenlandia</taxon>
    </lineage>
</organism>
<gene>
    <name evidence="2" type="ORF">OLC1_LOCUS23939</name>
</gene>
<dbReference type="AlphaFoldDB" id="A0AAV1EE40"/>